<dbReference type="AlphaFoldDB" id="A0A1E3KCD6"/>
<reference evidence="2 3" key="1">
    <citation type="submission" date="2016-06" db="EMBL/GenBank/DDBJ databases">
        <title>Evolution of pathogenesis and genome organization in the Tremellales.</title>
        <authorList>
            <person name="Cuomo C."/>
            <person name="Litvintseva A."/>
            <person name="Heitman J."/>
            <person name="Chen Y."/>
            <person name="Sun S."/>
            <person name="Springer D."/>
            <person name="Dromer F."/>
            <person name="Young S."/>
            <person name="Zeng Q."/>
            <person name="Chapman S."/>
            <person name="Gujja S."/>
            <person name="Saif S."/>
            <person name="Birren B."/>
        </authorList>
    </citation>
    <scope>NUCLEOTIDE SEQUENCE [LARGE SCALE GENOMIC DNA]</scope>
    <source>
        <strain evidence="2 3">CBS 6273</strain>
    </source>
</reference>
<organism evidence="2 3">
    <name type="scientific">Cryptococcus amylolentus CBS 6273</name>
    <dbReference type="NCBI Taxonomy" id="1296118"/>
    <lineage>
        <taxon>Eukaryota</taxon>
        <taxon>Fungi</taxon>
        <taxon>Dikarya</taxon>
        <taxon>Basidiomycota</taxon>
        <taxon>Agaricomycotina</taxon>
        <taxon>Tremellomycetes</taxon>
        <taxon>Tremellales</taxon>
        <taxon>Cryptococcaceae</taxon>
        <taxon>Cryptococcus</taxon>
    </lineage>
</organism>
<proteinExistence type="predicted"/>
<dbReference type="Proteomes" id="UP000095149">
    <property type="component" value="Unassembled WGS sequence"/>
</dbReference>
<evidence type="ECO:0000313" key="2">
    <source>
        <dbReference type="EMBL" id="ODO10523.1"/>
    </source>
</evidence>
<name>A0A1E3KCD6_9TREE</name>
<gene>
    <name evidence="2" type="ORF">I350_01118</name>
</gene>
<feature type="region of interest" description="Disordered" evidence="1">
    <location>
        <begin position="17"/>
        <end position="38"/>
    </location>
</feature>
<accession>A0A1E3KCD6</accession>
<sequence>MARRTFISLPDKGLLKRFTTDPQHPQSVGPPTETSLRDSIARTERSASANSFGLTPLWLSDFMSAYTVETMSSTPADNVDLERLLGTDKMGQLGQKDTLL</sequence>
<evidence type="ECO:0000313" key="3">
    <source>
        <dbReference type="Proteomes" id="UP000095149"/>
    </source>
</evidence>
<evidence type="ECO:0000256" key="1">
    <source>
        <dbReference type="SAM" id="MobiDB-lite"/>
    </source>
</evidence>
<dbReference type="EMBL" id="MEKH01000002">
    <property type="protein sequence ID" value="ODO10523.1"/>
    <property type="molecule type" value="Genomic_DNA"/>
</dbReference>
<comment type="caution">
    <text evidence="2">The sequence shown here is derived from an EMBL/GenBank/DDBJ whole genome shotgun (WGS) entry which is preliminary data.</text>
</comment>
<protein>
    <submittedName>
        <fullName evidence="2">Uncharacterized protein</fullName>
    </submittedName>
</protein>